<organism evidence="3 4">
    <name type="scientific">Pseudohongiella acticola</name>
    <dbReference type="NCBI Taxonomy" id="1524254"/>
    <lineage>
        <taxon>Bacteria</taxon>
        <taxon>Pseudomonadati</taxon>
        <taxon>Pseudomonadota</taxon>
        <taxon>Gammaproteobacteria</taxon>
        <taxon>Pseudomonadales</taxon>
        <taxon>Pseudohongiellaceae</taxon>
        <taxon>Pseudohongiella</taxon>
    </lineage>
</organism>
<dbReference type="AlphaFoldDB" id="A0A1E8CJ23"/>
<reference evidence="4" key="1">
    <citation type="submission" date="2016-07" db="EMBL/GenBank/DDBJ databases">
        <authorList>
            <person name="Florea S."/>
            <person name="Webb J.S."/>
            <person name="Jaromczyk J."/>
            <person name="Schardl C.L."/>
        </authorList>
    </citation>
    <scope>NUCLEOTIDE SEQUENCE [LARGE SCALE GENOMIC DNA]</scope>
    <source>
        <strain evidence="4">KCTC 42131</strain>
    </source>
</reference>
<evidence type="ECO:0000313" key="4">
    <source>
        <dbReference type="Proteomes" id="UP000175669"/>
    </source>
</evidence>
<keyword evidence="2" id="KW-0812">Transmembrane</keyword>
<protein>
    <submittedName>
        <fullName evidence="3">Uncharacterized protein</fullName>
    </submittedName>
</protein>
<feature type="transmembrane region" description="Helical" evidence="2">
    <location>
        <begin position="6"/>
        <end position="30"/>
    </location>
</feature>
<evidence type="ECO:0000313" key="3">
    <source>
        <dbReference type="EMBL" id="OFE12414.1"/>
    </source>
</evidence>
<sequence length="86" mass="9067">MSKNPFVGLLAIALAGIVLFIALALTFIYLTDPTRETVSTSPPENEVRQTRAPEPATSTAPGAPRDSTPPPVFSTDTEEPDTGNTP</sequence>
<keyword evidence="4" id="KW-1185">Reference proteome</keyword>
<name>A0A1E8CJ23_9GAMM</name>
<dbReference type="RefSeq" id="WP_070116037.1">
    <property type="nucleotide sequence ID" value="NZ_CAXATG010000007.1"/>
</dbReference>
<accession>A0A1E8CJ23</accession>
<dbReference type="EMBL" id="MASR01000001">
    <property type="protein sequence ID" value="OFE12414.1"/>
    <property type="molecule type" value="Genomic_DNA"/>
</dbReference>
<evidence type="ECO:0000256" key="1">
    <source>
        <dbReference type="SAM" id="MobiDB-lite"/>
    </source>
</evidence>
<keyword evidence="2" id="KW-0472">Membrane</keyword>
<dbReference type="STRING" id="1524254.PHACT_04080"/>
<feature type="region of interest" description="Disordered" evidence="1">
    <location>
        <begin position="34"/>
        <end position="86"/>
    </location>
</feature>
<gene>
    <name evidence="3" type="ORF">PHACT_04080</name>
</gene>
<dbReference type="Proteomes" id="UP000175669">
    <property type="component" value="Unassembled WGS sequence"/>
</dbReference>
<comment type="caution">
    <text evidence="3">The sequence shown here is derived from an EMBL/GenBank/DDBJ whole genome shotgun (WGS) entry which is preliminary data.</text>
</comment>
<keyword evidence="2" id="KW-1133">Transmembrane helix</keyword>
<evidence type="ECO:0000256" key="2">
    <source>
        <dbReference type="SAM" id="Phobius"/>
    </source>
</evidence>
<proteinExistence type="predicted"/>
<feature type="compositionally biased region" description="Acidic residues" evidence="1">
    <location>
        <begin position="76"/>
        <end position="86"/>
    </location>
</feature>